<proteinExistence type="predicted"/>
<dbReference type="Proteomes" id="UP000887574">
    <property type="component" value="Unplaced"/>
</dbReference>
<dbReference type="AlphaFoldDB" id="A0A915CN16"/>
<keyword evidence="1" id="KW-1185">Reference proteome</keyword>
<reference evidence="2" key="1">
    <citation type="submission" date="2022-11" db="UniProtKB">
        <authorList>
            <consortium name="WormBaseParasite"/>
        </authorList>
    </citation>
    <scope>IDENTIFICATION</scope>
</reference>
<dbReference type="WBParaSite" id="jg10721">
    <property type="protein sequence ID" value="jg10721"/>
    <property type="gene ID" value="jg10721"/>
</dbReference>
<organism evidence="1 2">
    <name type="scientific">Ditylenchus dipsaci</name>
    <dbReference type="NCBI Taxonomy" id="166011"/>
    <lineage>
        <taxon>Eukaryota</taxon>
        <taxon>Metazoa</taxon>
        <taxon>Ecdysozoa</taxon>
        <taxon>Nematoda</taxon>
        <taxon>Chromadorea</taxon>
        <taxon>Rhabditida</taxon>
        <taxon>Tylenchina</taxon>
        <taxon>Tylenchomorpha</taxon>
        <taxon>Sphaerularioidea</taxon>
        <taxon>Anguinidae</taxon>
        <taxon>Anguininae</taxon>
        <taxon>Ditylenchus</taxon>
    </lineage>
</organism>
<evidence type="ECO:0000313" key="1">
    <source>
        <dbReference type="Proteomes" id="UP000887574"/>
    </source>
</evidence>
<accession>A0A915CN16</accession>
<protein>
    <submittedName>
        <fullName evidence="2">Brahma protein</fullName>
    </submittedName>
</protein>
<sequence>MLFTAALPDVNVVDQQAEREIIAEEIDQE</sequence>
<name>A0A915CN16_9BILA</name>
<evidence type="ECO:0000313" key="2">
    <source>
        <dbReference type="WBParaSite" id="jg10721"/>
    </source>
</evidence>